<dbReference type="Proteomes" id="UP000189677">
    <property type="component" value="Chromosome"/>
</dbReference>
<evidence type="ECO:0000256" key="1">
    <source>
        <dbReference type="ARBA" id="ARBA00010641"/>
    </source>
</evidence>
<dbReference type="Gene3D" id="1.10.10.10">
    <property type="entry name" value="Winged helix-like DNA-binding domain superfamily/Winged helix DNA-binding domain"/>
    <property type="match status" value="1"/>
</dbReference>
<dbReference type="PANTHER" id="PTHR43133">
    <property type="entry name" value="RNA POLYMERASE ECF-TYPE SIGMA FACTO"/>
    <property type="match status" value="1"/>
</dbReference>
<evidence type="ECO:0000256" key="4">
    <source>
        <dbReference type="ARBA" id="ARBA00023125"/>
    </source>
</evidence>
<dbReference type="Pfam" id="PF04542">
    <property type="entry name" value="Sigma70_r2"/>
    <property type="match status" value="1"/>
</dbReference>
<dbReference type="RefSeq" id="WP_078080047.1">
    <property type="nucleotide sequence ID" value="NZ_JBEXVC010000164.1"/>
</dbReference>
<dbReference type="SUPFAM" id="SSF88659">
    <property type="entry name" value="Sigma3 and sigma4 domains of RNA polymerase sigma factors"/>
    <property type="match status" value="1"/>
</dbReference>
<reference evidence="8 9" key="1">
    <citation type="submission" date="2016-11" db="EMBL/GenBank/DDBJ databases">
        <title>Complete genome sequence of Streptomyces niveus SCSIO 3406.</title>
        <authorList>
            <person name="Zhu Q."/>
            <person name="Cheng W."/>
            <person name="Song Y."/>
            <person name="Li Q."/>
            <person name="Ju J."/>
        </authorList>
    </citation>
    <scope>NUCLEOTIDE SEQUENCE [LARGE SCALE GENOMIC DNA]</scope>
    <source>
        <strain evidence="8 9">SCSIO 3406</strain>
    </source>
</reference>
<comment type="similarity">
    <text evidence="1">Belongs to the sigma-70 factor family. ECF subfamily.</text>
</comment>
<dbReference type="EMBL" id="CP018047">
    <property type="protein sequence ID" value="AQU71464.1"/>
    <property type="molecule type" value="Genomic_DNA"/>
</dbReference>
<dbReference type="GO" id="GO:0003677">
    <property type="term" value="F:DNA binding"/>
    <property type="evidence" value="ECO:0007669"/>
    <property type="project" value="UniProtKB-KW"/>
</dbReference>
<evidence type="ECO:0000259" key="6">
    <source>
        <dbReference type="Pfam" id="PF04542"/>
    </source>
</evidence>
<evidence type="ECO:0000259" key="7">
    <source>
        <dbReference type="Pfam" id="PF04545"/>
    </source>
</evidence>
<feature type="domain" description="RNA polymerase sigma-70 region 2" evidence="6">
    <location>
        <begin position="13"/>
        <end position="79"/>
    </location>
</feature>
<keyword evidence="5" id="KW-0804">Transcription</keyword>
<organism evidence="8 9">
    <name type="scientific">Streptomyces niveus</name>
    <name type="common">Streptomyces spheroides</name>
    <dbReference type="NCBI Taxonomy" id="193462"/>
    <lineage>
        <taxon>Bacteria</taxon>
        <taxon>Bacillati</taxon>
        <taxon>Actinomycetota</taxon>
        <taxon>Actinomycetes</taxon>
        <taxon>Kitasatosporales</taxon>
        <taxon>Streptomycetaceae</taxon>
        <taxon>Streptomyces</taxon>
    </lineage>
</organism>
<dbReference type="InterPro" id="IPR039425">
    <property type="entry name" value="RNA_pol_sigma-70-like"/>
</dbReference>
<dbReference type="PANTHER" id="PTHR43133:SF8">
    <property type="entry name" value="RNA POLYMERASE SIGMA FACTOR HI_1459-RELATED"/>
    <property type="match status" value="1"/>
</dbReference>
<dbReference type="GO" id="GO:0006352">
    <property type="term" value="P:DNA-templated transcription initiation"/>
    <property type="evidence" value="ECO:0007669"/>
    <property type="project" value="InterPro"/>
</dbReference>
<sequence>MTHLRPDFVDFHQTHRPIYVRYAESFLHNRTDAEEAIDDAMEHLLRRWDMVQAGENPTAYAWGVVKNKVRDYGRAKRRRLPTISIEPAAFDTVALRHTSDPIHQLIESLALFWALETLTERQRDVLVLRYLQDVPPAIVAETLGITQATVRSTIRHACARLRQIYGPDRIMEGQTDDPAH</sequence>
<keyword evidence="2" id="KW-0805">Transcription regulation</keyword>
<evidence type="ECO:0000256" key="2">
    <source>
        <dbReference type="ARBA" id="ARBA00023015"/>
    </source>
</evidence>
<evidence type="ECO:0000256" key="5">
    <source>
        <dbReference type="ARBA" id="ARBA00023163"/>
    </source>
</evidence>
<proteinExistence type="inferred from homology"/>
<evidence type="ECO:0000313" key="8">
    <source>
        <dbReference type="EMBL" id="AQU71464.1"/>
    </source>
</evidence>
<evidence type="ECO:0000256" key="3">
    <source>
        <dbReference type="ARBA" id="ARBA00023082"/>
    </source>
</evidence>
<dbReference type="GO" id="GO:0016987">
    <property type="term" value="F:sigma factor activity"/>
    <property type="evidence" value="ECO:0007669"/>
    <property type="project" value="UniProtKB-KW"/>
</dbReference>
<keyword evidence="4" id="KW-0238">DNA-binding</keyword>
<evidence type="ECO:0000313" key="9">
    <source>
        <dbReference type="Proteomes" id="UP000189677"/>
    </source>
</evidence>
<accession>A0A1U9R4P0</accession>
<protein>
    <submittedName>
        <fullName evidence="8">RNA polymerase subunit sigma-24</fullName>
    </submittedName>
</protein>
<dbReference type="SUPFAM" id="SSF88946">
    <property type="entry name" value="Sigma2 domain of RNA polymerase sigma factors"/>
    <property type="match status" value="1"/>
</dbReference>
<dbReference type="AlphaFoldDB" id="A0A1U9R4P0"/>
<dbReference type="CDD" id="cd06171">
    <property type="entry name" value="Sigma70_r4"/>
    <property type="match status" value="1"/>
</dbReference>
<dbReference type="InterPro" id="IPR013324">
    <property type="entry name" value="RNA_pol_sigma_r3/r4-like"/>
</dbReference>
<dbReference type="InterPro" id="IPR007627">
    <property type="entry name" value="RNA_pol_sigma70_r2"/>
</dbReference>
<dbReference type="Gene3D" id="1.10.1740.10">
    <property type="match status" value="1"/>
</dbReference>
<feature type="domain" description="RNA polymerase sigma-70 region 4" evidence="7">
    <location>
        <begin position="114"/>
        <end position="163"/>
    </location>
</feature>
<dbReference type="InterPro" id="IPR007630">
    <property type="entry name" value="RNA_pol_sigma70_r4"/>
</dbReference>
<dbReference type="OrthoDB" id="4350410at2"/>
<keyword evidence="9" id="KW-1185">Reference proteome</keyword>
<keyword evidence="3" id="KW-0731">Sigma factor</keyword>
<dbReference type="NCBIfam" id="TIGR02937">
    <property type="entry name" value="sigma70-ECF"/>
    <property type="match status" value="1"/>
</dbReference>
<dbReference type="Pfam" id="PF04545">
    <property type="entry name" value="Sigma70_r4"/>
    <property type="match status" value="1"/>
</dbReference>
<gene>
    <name evidence="8" type="ORF">BBN63_34280</name>
</gene>
<name>A0A1U9R4P0_STRNV</name>
<dbReference type="InterPro" id="IPR013325">
    <property type="entry name" value="RNA_pol_sigma_r2"/>
</dbReference>
<dbReference type="KEGG" id="snw:BBN63_34280"/>
<dbReference type="InterPro" id="IPR036388">
    <property type="entry name" value="WH-like_DNA-bd_sf"/>
</dbReference>
<dbReference type="InterPro" id="IPR014284">
    <property type="entry name" value="RNA_pol_sigma-70_dom"/>
</dbReference>